<dbReference type="PROSITE" id="PS00084">
    <property type="entry name" value="CU2_MONOOXYGENASE_1"/>
    <property type="match status" value="1"/>
</dbReference>
<evidence type="ECO:0000256" key="11">
    <source>
        <dbReference type="ARBA" id="ARBA00022833"/>
    </source>
</evidence>
<evidence type="ECO:0000259" key="23">
    <source>
        <dbReference type="Pfam" id="PF01082"/>
    </source>
</evidence>
<dbReference type="GO" id="GO:0005576">
    <property type="term" value="C:extracellular region"/>
    <property type="evidence" value="ECO:0007669"/>
    <property type="project" value="UniProtKB-SubCell"/>
</dbReference>
<keyword evidence="14 25" id="KW-0503">Monooxygenase</keyword>
<evidence type="ECO:0000256" key="8">
    <source>
        <dbReference type="ARBA" id="ARBA00022723"/>
    </source>
</evidence>
<evidence type="ECO:0000256" key="14">
    <source>
        <dbReference type="ARBA" id="ARBA00023033"/>
    </source>
</evidence>
<dbReference type="Gene3D" id="2.60.120.230">
    <property type="match status" value="1"/>
</dbReference>
<comment type="cofactor">
    <cofactor evidence="2">
        <name>Zn(2+)</name>
        <dbReference type="ChEBI" id="CHEBI:29105"/>
    </cofactor>
</comment>
<evidence type="ECO:0000256" key="3">
    <source>
        <dbReference type="ARBA" id="ARBA00004613"/>
    </source>
</evidence>
<dbReference type="Pfam" id="PF01082">
    <property type="entry name" value="Cu2_monooxygen"/>
    <property type="match status" value="1"/>
</dbReference>
<feature type="disulfide bond" evidence="21">
    <location>
        <begin position="55"/>
        <end position="104"/>
    </location>
</feature>
<comment type="catalytic activity">
    <reaction evidence="1">
        <text>a [peptide]-C-terminal (2S)-2-hydroxyglycine = a [peptide]-C-terminal amide + glyoxylate</text>
        <dbReference type="Rhea" id="RHEA:20924"/>
        <dbReference type="Rhea" id="RHEA-COMP:13485"/>
        <dbReference type="Rhea" id="RHEA-COMP:15321"/>
        <dbReference type="ChEBI" id="CHEBI:36655"/>
        <dbReference type="ChEBI" id="CHEBI:137001"/>
        <dbReference type="ChEBI" id="CHEBI:142768"/>
        <dbReference type="EC" id="4.3.2.5"/>
    </reaction>
</comment>
<evidence type="ECO:0000256" key="2">
    <source>
        <dbReference type="ARBA" id="ARBA00001947"/>
    </source>
</evidence>
<evidence type="ECO:0000256" key="10">
    <source>
        <dbReference type="ARBA" id="ARBA00022737"/>
    </source>
</evidence>
<keyword evidence="10" id="KW-0677">Repeat</keyword>
<dbReference type="Gene3D" id="2.120.10.30">
    <property type="entry name" value="TolB, C-terminal domain"/>
    <property type="match status" value="2"/>
</dbReference>
<dbReference type="InterPro" id="IPR024548">
    <property type="entry name" value="Cu2_monoox_C"/>
</dbReference>
<keyword evidence="17" id="KW-0456">Lyase</keyword>
<evidence type="ECO:0000256" key="21">
    <source>
        <dbReference type="PIRSR" id="PIRSR600720-3"/>
    </source>
</evidence>
<evidence type="ECO:0000256" key="12">
    <source>
        <dbReference type="ARBA" id="ARBA00023002"/>
    </source>
</evidence>
<keyword evidence="9" id="KW-0732">Signal</keyword>
<comment type="caution">
    <text evidence="25">The sequence shown here is derived from an EMBL/GenBank/DDBJ whole genome shotgun (WGS) entry which is preliminary data.</text>
</comment>
<comment type="cofactor">
    <cofactor evidence="20">
        <name>Cu(2+)</name>
        <dbReference type="ChEBI" id="CHEBI:29036"/>
    </cofactor>
    <text evidence="20">Binds 2 Cu(2+) ions per subunit.</text>
</comment>
<comment type="similarity">
    <text evidence="6">Belongs to the copper type II ascorbate-dependent monooxygenase family.</text>
</comment>
<evidence type="ECO:0000256" key="15">
    <source>
        <dbReference type="ARBA" id="ARBA00023157"/>
    </source>
</evidence>
<feature type="disulfide bond" evidence="21">
    <location>
        <begin position="277"/>
        <end position="299"/>
    </location>
</feature>
<reference evidence="26" key="1">
    <citation type="journal article" date="2017" name="bioRxiv">
        <title>Comparative analysis of the genomes of Stylophora pistillata and Acropora digitifera provides evidence for extensive differences between species of corals.</title>
        <authorList>
            <person name="Voolstra C.R."/>
            <person name="Li Y."/>
            <person name="Liew Y.J."/>
            <person name="Baumgarten S."/>
            <person name="Zoccola D."/>
            <person name="Flot J.-F."/>
            <person name="Tambutte S."/>
            <person name="Allemand D."/>
            <person name="Aranda M."/>
        </authorList>
    </citation>
    <scope>NUCLEOTIDE SEQUENCE [LARGE SCALE GENOMIC DNA]</scope>
</reference>
<feature type="repeat" description="NHL" evidence="22">
    <location>
        <begin position="571"/>
        <end position="613"/>
    </location>
</feature>
<proteinExistence type="inferred from homology"/>
<protein>
    <submittedName>
        <fullName evidence="25">Peptidyl-glycine alpha-amidating monooxygenase A</fullName>
    </submittedName>
</protein>
<dbReference type="InterPro" id="IPR001258">
    <property type="entry name" value="NHL_repeat"/>
</dbReference>
<gene>
    <name evidence="25" type="primary">pam-a</name>
    <name evidence="25" type="ORF">AWC38_SpisGene148</name>
</gene>
<feature type="disulfide bond" evidence="21">
    <location>
        <begin position="87"/>
        <end position="112"/>
    </location>
</feature>
<comment type="subcellular location">
    <subcellularLocation>
        <location evidence="3">Secreted</location>
    </subcellularLocation>
</comment>
<accession>A0A2B4T0K1</accession>
<comment type="similarity">
    <text evidence="5">In the N-terminal section; belongs to the copper type II ascorbate-dependent monooxygenase family.</text>
</comment>
<feature type="binding site" evidence="20">
    <location>
        <position position="81"/>
    </location>
    <ligand>
        <name>Cu(2+)</name>
        <dbReference type="ChEBI" id="CHEBI:29036"/>
        <label>1</label>
        <note>catalytic</note>
    </ligand>
</feature>
<keyword evidence="26" id="KW-1185">Reference proteome</keyword>
<feature type="binding site" evidence="20">
    <location>
        <position position="80"/>
    </location>
    <ligand>
        <name>Cu(2+)</name>
        <dbReference type="ChEBI" id="CHEBI:29036"/>
        <label>1</label>
        <note>catalytic</note>
    </ligand>
</feature>
<dbReference type="PRINTS" id="PR00790">
    <property type="entry name" value="PAMONOXGNASE"/>
</dbReference>
<dbReference type="FunFam" id="2.60.120.310:FF:000005">
    <property type="entry name" value="Peptidylglycine alpha-hydroxylating monooxygenase"/>
    <property type="match status" value="1"/>
</dbReference>
<evidence type="ECO:0000256" key="9">
    <source>
        <dbReference type="ARBA" id="ARBA00022729"/>
    </source>
</evidence>
<keyword evidence="8 20" id="KW-0479">Metal-binding</keyword>
<dbReference type="Pfam" id="PF01436">
    <property type="entry name" value="NHL"/>
    <property type="match status" value="2"/>
</dbReference>
<keyword evidence="18" id="KW-0511">Multifunctional enzyme</keyword>
<dbReference type="InterPro" id="IPR036939">
    <property type="entry name" value="Cu2_ascorb_mOase_N_sf"/>
</dbReference>
<dbReference type="GO" id="GO:0005507">
    <property type="term" value="F:copper ion binding"/>
    <property type="evidence" value="ECO:0007669"/>
    <property type="project" value="InterPro"/>
</dbReference>
<dbReference type="Proteomes" id="UP000225706">
    <property type="component" value="Unassembled WGS sequence"/>
</dbReference>
<comment type="similarity">
    <text evidence="4">In the C-terminal section; belongs to the peptidyl-alpha-hydroxyglycine alpha-amidating lyase family.</text>
</comment>
<feature type="domain" description="Copper type II ascorbate-dependent monooxygenase C-terminal" evidence="24">
    <location>
        <begin position="186"/>
        <end position="310"/>
    </location>
</feature>
<evidence type="ECO:0000256" key="4">
    <source>
        <dbReference type="ARBA" id="ARBA00006026"/>
    </source>
</evidence>
<sequence length="617" mass="68808">MAISYGDYDEQLRDYYDNLYQRSSVKEQESEGKSSEILKLTMPGVHPTKHDTYLCTAVDLRNKKTYIAGFKPHAEMHTAHHMLLFGCPTPGQNALASEGKYWNCGDMGSGVCRGAGERILYAWGRNAPVLKLPKDVAFEVGGKVGVNYLVLQVHYGKVDNFVANTSLKDYSGVDLQTTRVQPSHLAAIFLLASGGLIPARQKAWHLDTGCGYRSGPVLHPFAFRVHAHSLGSVITGYRIRDGKWTLIGKGDPQRPQAFYPVDKDMEIRSGDSMAARCTYNSMQRDQVTDIGATMNDEMCNFYMMYWYDPKLSDFGGASIEDACQFLDEGQLDLPSDSDVPLPGSGPKMEMKRNLGERFCEPNCDDKSSPSLLEEDQSWQGNKLADGMRRSSKFGQVTAVDTDSEGKVLIFHRASRTWRADSFDEHNIFSATSDPIPEPTVMKLDPKTGTVIDSWGERMYCNSRVIKFSPDGKKVLLMLTNENLQGLVPNKFEIPHGLSLDEKNRRLFVADRENSRVLQFDSVNGHLVREIKAFGERVFAVHYHPEQGGVLHVVNGPSFSGAQGFTFILNKGNVLQHWEPVLGFSQPHDVTSSKDGAVYVADIGSNTVWKFKRQVSSQ</sequence>
<dbReference type="InterPro" id="IPR000720">
    <property type="entry name" value="PHM/PAL"/>
</dbReference>
<evidence type="ECO:0000256" key="7">
    <source>
        <dbReference type="ARBA" id="ARBA00022525"/>
    </source>
</evidence>
<feature type="binding site" evidence="20">
    <location>
        <position position="154"/>
    </location>
    <ligand>
        <name>Cu(2+)</name>
        <dbReference type="ChEBI" id="CHEBI:29036"/>
        <label>1</label>
        <note>catalytic</note>
    </ligand>
</feature>
<evidence type="ECO:0000256" key="16">
    <source>
        <dbReference type="ARBA" id="ARBA00023180"/>
    </source>
</evidence>
<keyword evidence="11" id="KW-0862">Zinc</keyword>
<evidence type="ECO:0000256" key="20">
    <source>
        <dbReference type="PIRSR" id="PIRSR600720-2"/>
    </source>
</evidence>
<dbReference type="GO" id="GO:0006518">
    <property type="term" value="P:peptide metabolic process"/>
    <property type="evidence" value="ECO:0007669"/>
    <property type="project" value="InterPro"/>
</dbReference>
<dbReference type="Pfam" id="PF03712">
    <property type="entry name" value="Cu2_monoox_C"/>
    <property type="match status" value="1"/>
</dbReference>
<dbReference type="InterPro" id="IPR011042">
    <property type="entry name" value="6-blade_b-propeller_TolB-like"/>
</dbReference>
<dbReference type="GO" id="GO:0016020">
    <property type="term" value="C:membrane"/>
    <property type="evidence" value="ECO:0007669"/>
    <property type="project" value="InterPro"/>
</dbReference>
<evidence type="ECO:0000313" key="26">
    <source>
        <dbReference type="Proteomes" id="UP000225706"/>
    </source>
</evidence>
<dbReference type="SUPFAM" id="SSF101898">
    <property type="entry name" value="NHL repeat"/>
    <property type="match status" value="1"/>
</dbReference>
<dbReference type="InterPro" id="IPR000323">
    <property type="entry name" value="Cu2_ascorb_mOase_N"/>
</dbReference>
<feature type="domain" description="Copper type II ascorbate-dependent monooxygenase N-terminal" evidence="23">
    <location>
        <begin position="39"/>
        <end position="160"/>
    </location>
</feature>
<evidence type="ECO:0000256" key="19">
    <source>
        <dbReference type="ARBA" id="ARBA00048431"/>
    </source>
</evidence>
<name>A0A2B4T0K1_STYPI</name>
<keyword evidence="12" id="KW-0560">Oxidoreductase</keyword>
<feature type="binding site" evidence="20">
    <location>
        <position position="228"/>
    </location>
    <ligand>
        <name>Cu(2+)</name>
        <dbReference type="ChEBI" id="CHEBI:29036"/>
        <label>1</label>
        <note>catalytic</note>
    </ligand>
</feature>
<dbReference type="PANTHER" id="PTHR10680:SF14">
    <property type="entry name" value="PEPTIDYL-GLYCINE ALPHA-AMIDATING MONOOXYGENASE"/>
    <property type="match status" value="1"/>
</dbReference>
<dbReference type="GO" id="GO:0004504">
    <property type="term" value="F:peptidylglycine monooxygenase activity"/>
    <property type="evidence" value="ECO:0007669"/>
    <property type="project" value="UniProtKB-EC"/>
</dbReference>
<evidence type="ECO:0000259" key="24">
    <source>
        <dbReference type="Pfam" id="PF03712"/>
    </source>
</evidence>
<dbReference type="Gene3D" id="2.60.120.310">
    <property type="entry name" value="Copper type II, ascorbate-dependent monooxygenase, N-terminal domain"/>
    <property type="match status" value="1"/>
</dbReference>
<dbReference type="PANTHER" id="PTHR10680">
    <property type="entry name" value="PEPTIDYL-GLYCINE ALPHA-AMIDATING MONOOXYGENASE"/>
    <property type="match status" value="1"/>
</dbReference>
<evidence type="ECO:0000313" key="25">
    <source>
        <dbReference type="EMBL" id="PFX34863.1"/>
    </source>
</evidence>
<feature type="binding site" evidence="20">
    <location>
        <position position="226"/>
    </location>
    <ligand>
        <name>Cu(2+)</name>
        <dbReference type="ChEBI" id="CHEBI:29036"/>
        <label>1</label>
        <note>catalytic</note>
    </ligand>
</feature>
<keyword evidence="15 21" id="KW-1015">Disulfide bond</keyword>
<keyword evidence="16" id="KW-0325">Glycoprotein</keyword>
<keyword evidence="7" id="KW-0964">Secreted</keyword>
<dbReference type="InterPro" id="IPR020611">
    <property type="entry name" value="Cu2_ascorb_mOase_CS-1"/>
</dbReference>
<dbReference type="GO" id="GO:0004598">
    <property type="term" value="F:peptidylamidoglycolate lyase activity"/>
    <property type="evidence" value="ECO:0007669"/>
    <property type="project" value="UniProtKB-EC"/>
</dbReference>
<comment type="catalytic activity">
    <reaction evidence="19">
        <text>a [peptide]-C-terminal glycine + 2 L-ascorbate + O2 = a [peptide]-C-terminal (2S)-2-hydroxyglycine + 2 monodehydro-L-ascorbate radical + H2O</text>
        <dbReference type="Rhea" id="RHEA:21452"/>
        <dbReference type="Rhea" id="RHEA-COMP:13486"/>
        <dbReference type="Rhea" id="RHEA-COMP:15321"/>
        <dbReference type="ChEBI" id="CHEBI:15377"/>
        <dbReference type="ChEBI" id="CHEBI:15379"/>
        <dbReference type="ChEBI" id="CHEBI:38290"/>
        <dbReference type="ChEBI" id="CHEBI:59513"/>
        <dbReference type="ChEBI" id="CHEBI:137000"/>
        <dbReference type="ChEBI" id="CHEBI:142768"/>
        <dbReference type="EC" id="1.14.17.3"/>
    </reaction>
</comment>
<feature type="binding site" evidence="20">
    <location>
        <position position="298"/>
    </location>
    <ligand>
        <name>Cu(2+)</name>
        <dbReference type="ChEBI" id="CHEBI:29036"/>
        <label>1</label>
        <note>catalytic</note>
    </ligand>
</feature>
<dbReference type="InterPro" id="IPR008977">
    <property type="entry name" value="PHM/PNGase_F_dom_sf"/>
</dbReference>
<dbReference type="PROSITE" id="PS51125">
    <property type="entry name" value="NHL"/>
    <property type="match status" value="1"/>
</dbReference>
<dbReference type="InterPro" id="IPR014784">
    <property type="entry name" value="Cu2_ascorb_mOase-like_C"/>
</dbReference>
<evidence type="ECO:0000256" key="5">
    <source>
        <dbReference type="ARBA" id="ARBA00010263"/>
    </source>
</evidence>
<dbReference type="SUPFAM" id="SSF49742">
    <property type="entry name" value="PHM/PNGase F"/>
    <property type="match status" value="2"/>
</dbReference>
<evidence type="ECO:0000256" key="22">
    <source>
        <dbReference type="PROSITE-ProRule" id="PRU00504"/>
    </source>
</evidence>
<evidence type="ECO:0000256" key="18">
    <source>
        <dbReference type="ARBA" id="ARBA00023268"/>
    </source>
</evidence>
<evidence type="ECO:0000256" key="13">
    <source>
        <dbReference type="ARBA" id="ARBA00023008"/>
    </source>
</evidence>
<dbReference type="FunFam" id="2.60.120.230:FF:000002">
    <property type="entry name" value="Peptidyl-glycine alpha-amidating monooxygenase B"/>
    <property type="match status" value="1"/>
</dbReference>
<evidence type="ECO:0000256" key="6">
    <source>
        <dbReference type="ARBA" id="ARBA00010676"/>
    </source>
</evidence>
<dbReference type="AlphaFoldDB" id="A0A2B4T0K1"/>
<evidence type="ECO:0000256" key="17">
    <source>
        <dbReference type="ARBA" id="ARBA00023239"/>
    </source>
</evidence>
<organism evidence="25 26">
    <name type="scientific">Stylophora pistillata</name>
    <name type="common">Smooth cauliflower coral</name>
    <dbReference type="NCBI Taxonomy" id="50429"/>
    <lineage>
        <taxon>Eukaryota</taxon>
        <taxon>Metazoa</taxon>
        <taxon>Cnidaria</taxon>
        <taxon>Anthozoa</taxon>
        <taxon>Hexacorallia</taxon>
        <taxon>Scleractinia</taxon>
        <taxon>Astrocoeniina</taxon>
        <taxon>Pocilloporidae</taxon>
        <taxon>Stylophora</taxon>
    </lineage>
</organism>
<keyword evidence="13 20" id="KW-0186">Copper</keyword>
<evidence type="ECO:0000256" key="1">
    <source>
        <dbReference type="ARBA" id="ARBA00000686"/>
    </source>
</evidence>
<dbReference type="OrthoDB" id="10044505at2759"/>
<dbReference type="EMBL" id="LSMT01000001">
    <property type="protein sequence ID" value="PFX34863.1"/>
    <property type="molecule type" value="Genomic_DNA"/>
</dbReference>